<proteinExistence type="predicted"/>
<accession>A0A5M9K903</accession>
<evidence type="ECO:0000313" key="2">
    <source>
        <dbReference type="Proteomes" id="UP000322873"/>
    </source>
</evidence>
<dbReference type="EMBL" id="VICG01000001">
    <property type="protein sequence ID" value="KAA8576726.1"/>
    <property type="molecule type" value="Genomic_DNA"/>
</dbReference>
<organism evidence="1 2">
    <name type="scientific">Monilinia fructicola</name>
    <name type="common">Brown rot fungus</name>
    <name type="synonym">Ciboria fructicola</name>
    <dbReference type="NCBI Taxonomy" id="38448"/>
    <lineage>
        <taxon>Eukaryota</taxon>
        <taxon>Fungi</taxon>
        <taxon>Dikarya</taxon>
        <taxon>Ascomycota</taxon>
        <taxon>Pezizomycotina</taxon>
        <taxon>Leotiomycetes</taxon>
        <taxon>Helotiales</taxon>
        <taxon>Sclerotiniaceae</taxon>
        <taxon>Monilinia</taxon>
    </lineage>
</organism>
<reference evidence="1 2" key="1">
    <citation type="submission" date="2019-06" db="EMBL/GenBank/DDBJ databases">
        <title>Genome Sequence of the Brown Rot Fungal Pathogen Monilinia fructicola.</title>
        <authorList>
            <person name="De Miccolis Angelini R.M."/>
            <person name="Landi L."/>
            <person name="Abate D."/>
            <person name="Pollastro S."/>
            <person name="Romanazzi G."/>
            <person name="Faretra F."/>
        </authorList>
    </citation>
    <scope>NUCLEOTIDE SEQUENCE [LARGE SCALE GENOMIC DNA]</scope>
    <source>
        <strain evidence="1 2">Mfrc123</strain>
    </source>
</reference>
<keyword evidence="2" id="KW-1185">Reference proteome</keyword>
<name>A0A5M9K903_MONFR</name>
<evidence type="ECO:0000313" key="1">
    <source>
        <dbReference type="EMBL" id="KAA8576726.1"/>
    </source>
</evidence>
<dbReference type="Proteomes" id="UP000322873">
    <property type="component" value="Unassembled WGS sequence"/>
</dbReference>
<gene>
    <name evidence="1" type="ORF">EYC84_006796</name>
</gene>
<comment type="caution">
    <text evidence="1">The sequence shown here is derived from an EMBL/GenBank/DDBJ whole genome shotgun (WGS) entry which is preliminary data.</text>
</comment>
<dbReference type="AlphaFoldDB" id="A0A5M9K903"/>
<protein>
    <submittedName>
        <fullName evidence="1">Uncharacterized protein</fullName>
    </submittedName>
</protein>
<sequence>MDVVVQVPRTDSLTSHVHFIKFPTSNSTASAPTEKNTCFSIEVTLGRSTCRDSDALLLFTLNKRALQTPCLCT</sequence>